<dbReference type="GO" id="GO:0016075">
    <property type="term" value="P:rRNA catabolic process"/>
    <property type="evidence" value="ECO:0007669"/>
    <property type="project" value="TreeGrafter"/>
</dbReference>
<reference evidence="2 3" key="1">
    <citation type="journal article" date="2011" name="J. Bacteriol.">
        <title>Genome sequence of the mercury-methylating and pleomorphic Desulfovibrio africanus Strain Walvis Bay.</title>
        <authorList>
            <person name="Brown S.D."/>
            <person name="Wall J.D."/>
            <person name="Kucken A.M."/>
            <person name="Gilmour C.C."/>
            <person name="Podar M."/>
            <person name="Brandt C.C."/>
            <person name="Teshima H."/>
            <person name="Detter J.C."/>
            <person name="Han C.S."/>
            <person name="Land M.L."/>
            <person name="Lucas S."/>
            <person name="Han J."/>
            <person name="Pennacchio L."/>
            <person name="Nolan M."/>
            <person name="Pitluck S."/>
            <person name="Woyke T."/>
            <person name="Goodwin L."/>
            <person name="Palumbo A.V."/>
            <person name="Elias D.A."/>
        </authorList>
    </citation>
    <scope>NUCLEOTIDE SEQUENCE [LARGE SCALE GENOMIC DNA]</scope>
    <source>
        <strain evidence="2 3">Walvis Bay</strain>
    </source>
</reference>
<evidence type="ECO:0000313" key="2">
    <source>
        <dbReference type="EMBL" id="EGJ50090.1"/>
    </source>
</evidence>
<dbReference type="Pfam" id="PF02452">
    <property type="entry name" value="PemK_toxin"/>
    <property type="match status" value="1"/>
</dbReference>
<gene>
    <name evidence="2" type="ORF">Desaf_1754</name>
</gene>
<dbReference type="GO" id="GO:0016787">
    <property type="term" value="F:hydrolase activity"/>
    <property type="evidence" value="ECO:0007669"/>
    <property type="project" value="UniProtKB-KW"/>
</dbReference>
<dbReference type="Gene3D" id="2.30.30.110">
    <property type="match status" value="1"/>
</dbReference>
<dbReference type="KEGG" id="daf:Desaf_1754"/>
<dbReference type="HOGENOM" id="CLU_121823_1_1_7"/>
<dbReference type="SUPFAM" id="SSF50118">
    <property type="entry name" value="Cell growth inhibitor/plasmid maintenance toxic component"/>
    <property type="match status" value="1"/>
</dbReference>
<dbReference type="STRING" id="690850.Desaf_1754"/>
<dbReference type="eggNOG" id="COG2337">
    <property type="taxonomic scope" value="Bacteria"/>
</dbReference>
<accession>F3Z1Y2</accession>
<dbReference type="InterPro" id="IPR003477">
    <property type="entry name" value="PemK-like"/>
</dbReference>
<comment type="similarity">
    <text evidence="1">Belongs to the PemK/MazF family.</text>
</comment>
<keyword evidence="1" id="KW-0540">Nuclease</keyword>
<dbReference type="PIRSF" id="PIRSF033490">
    <property type="entry name" value="MazF"/>
    <property type="match status" value="1"/>
</dbReference>
<keyword evidence="1" id="KW-0378">Hydrolase</keyword>
<keyword evidence="1" id="KW-0255">Endonuclease</keyword>
<dbReference type="PANTHER" id="PTHR33988">
    <property type="entry name" value="ENDORIBONUCLEASE MAZF-RELATED"/>
    <property type="match status" value="1"/>
</dbReference>
<protein>
    <recommendedName>
        <fullName evidence="1">mRNA interferase</fullName>
        <ecNumber evidence="1">3.1.-.-</ecNumber>
    </recommendedName>
</protein>
<name>F3Z1Y2_DESAF</name>
<dbReference type="EC" id="3.1.-.-" evidence="1"/>
<dbReference type="PANTHER" id="PTHR33988:SF2">
    <property type="entry name" value="ENDORIBONUCLEASE MAZF"/>
    <property type="match status" value="1"/>
</dbReference>
<organism evidence="2 3">
    <name type="scientific">Desulfocurvibacter africanus subsp. africanus str. Walvis Bay</name>
    <dbReference type="NCBI Taxonomy" id="690850"/>
    <lineage>
        <taxon>Bacteria</taxon>
        <taxon>Pseudomonadati</taxon>
        <taxon>Thermodesulfobacteriota</taxon>
        <taxon>Desulfovibrionia</taxon>
        <taxon>Desulfovibrionales</taxon>
        <taxon>Desulfovibrionaceae</taxon>
        <taxon>Desulfocurvibacter</taxon>
    </lineage>
</organism>
<dbReference type="AlphaFoldDB" id="F3Z1Y2"/>
<dbReference type="Proteomes" id="UP000007844">
    <property type="component" value="Chromosome"/>
</dbReference>
<dbReference type="GO" id="GO:0004521">
    <property type="term" value="F:RNA endonuclease activity"/>
    <property type="evidence" value="ECO:0007669"/>
    <property type="project" value="TreeGrafter"/>
</dbReference>
<dbReference type="GO" id="GO:0006402">
    <property type="term" value="P:mRNA catabolic process"/>
    <property type="evidence" value="ECO:0007669"/>
    <property type="project" value="TreeGrafter"/>
</dbReference>
<dbReference type="GO" id="GO:0003677">
    <property type="term" value="F:DNA binding"/>
    <property type="evidence" value="ECO:0007669"/>
    <property type="project" value="InterPro"/>
</dbReference>
<evidence type="ECO:0000313" key="3">
    <source>
        <dbReference type="Proteomes" id="UP000007844"/>
    </source>
</evidence>
<comment type="function">
    <text evidence="1">Toxic component of a type II toxin-antitoxin (TA) system.</text>
</comment>
<dbReference type="EMBL" id="CP003221">
    <property type="protein sequence ID" value="EGJ50090.1"/>
    <property type="molecule type" value="Genomic_DNA"/>
</dbReference>
<dbReference type="InterPro" id="IPR011067">
    <property type="entry name" value="Plasmid_toxin/cell-grow_inhib"/>
</dbReference>
<keyword evidence="3" id="KW-1185">Reference proteome</keyword>
<evidence type="ECO:0000256" key="1">
    <source>
        <dbReference type="PIRNR" id="PIRNR033490"/>
    </source>
</evidence>
<proteinExistence type="inferred from homology"/>
<sequence>MKRGEIWWTDIPDPEGSEPGFDRPVVVVQNDLFTESRIATVICVALTANLRLAQAPGNVLLKAAKTGLPRDSVANVSQVVTLDKRRFTEFAGSVPGPLMAQIEEGLRLVLDL</sequence>